<dbReference type="AlphaFoldDB" id="A0A1D2MN72"/>
<dbReference type="Gene3D" id="1.10.533.10">
    <property type="entry name" value="Death Domain, Fas"/>
    <property type="match status" value="1"/>
</dbReference>
<gene>
    <name evidence="3" type="ORF">Ocin01_12386</name>
</gene>
<evidence type="ECO:0000313" key="3">
    <source>
        <dbReference type="EMBL" id="ODM94294.1"/>
    </source>
</evidence>
<feature type="signal peptide" evidence="2">
    <location>
        <begin position="1"/>
        <end position="25"/>
    </location>
</feature>
<dbReference type="Proteomes" id="UP000094527">
    <property type="component" value="Unassembled WGS sequence"/>
</dbReference>
<feature type="region of interest" description="Disordered" evidence="1">
    <location>
        <begin position="120"/>
        <end position="157"/>
    </location>
</feature>
<reference evidence="3 4" key="1">
    <citation type="journal article" date="2016" name="Genome Biol. Evol.">
        <title>Gene Family Evolution Reflects Adaptation to Soil Environmental Stressors in the Genome of the Collembolan Orchesella cincta.</title>
        <authorList>
            <person name="Faddeeva-Vakhrusheva A."/>
            <person name="Derks M.F."/>
            <person name="Anvar S.Y."/>
            <person name="Agamennone V."/>
            <person name="Suring W."/>
            <person name="Smit S."/>
            <person name="van Straalen N.M."/>
            <person name="Roelofs D."/>
        </authorList>
    </citation>
    <scope>NUCLEOTIDE SEQUENCE [LARGE SCALE GENOMIC DNA]</scope>
    <source>
        <tissue evidence="3">Mixed pool</tissue>
    </source>
</reference>
<accession>A0A1D2MN72</accession>
<keyword evidence="2" id="KW-0732">Signal</keyword>
<sequence length="209" mass="23578">MSLAEYQLLLLVICDFLLNVSHVKMEQWERDIITENLSKLIKITDCNTLLLTELRKTVLGLEDMEYLEDISIKLKRAKALYDLIVKKHNGFRILIETFLEPELSQDAPAILLITKAKEKGKGHGLPKLPSQNLSSTTTPDTVDSSPPTQGGNERQVQAQLPEELEKFVCKGKELTVNVIQPNEQALTEKTQSICYAKEKTSHLFSTSLK</sequence>
<feature type="compositionally biased region" description="Low complexity" evidence="1">
    <location>
        <begin position="134"/>
        <end position="148"/>
    </location>
</feature>
<proteinExistence type="predicted"/>
<feature type="chain" id="PRO_5008904286" evidence="2">
    <location>
        <begin position="26"/>
        <end position="209"/>
    </location>
</feature>
<evidence type="ECO:0000256" key="2">
    <source>
        <dbReference type="SAM" id="SignalP"/>
    </source>
</evidence>
<name>A0A1D2MN72_ORCCI</name>
<keyword evidence="4" id="KW-1185">Reference proteome</keyword>
<organism evidence="3 4">
    <name type="scientific">Orchesella cincta</name>
    <name type="common">Springtail</name>
    <name type="synonym">Podura cincta</name>
    <dbReference type="NCBI Taxonomy" id="48709"/>
    <lineage>
        <taxon>Eukaryota</taxon>
        <taxon>Metazoa</taxon>
        <taxon>Ecdysozoa</taxon>
        <taxon>Arthropoda</taxon>
        <taxon>Hexapoda</taxon>
        <taxon>Collembola</taxon>
        <taxon>Entomobryomorpha</taxon>
        <taxon>Entomobryoidea</taxon>
        <taxon>Orchesellidae</taxon>
        <taxon>Orchesellinae</taxon>
        <taxon>Orchesella</taxon>
    </lineage>
</organism>
<protein>
    <submittedName>
        <fullName evidence="3">Uncharacterized protein</fullName>
    </submittedName>
</protein>
<dbReference type="InterPro" id="IPR011029">
    <property type="entry name" value="DEATH-like_dom_sf"/>
</dbReference>
<comment type="caution">
    <text evidence="3">The sequence shown here is derived from an EMBL/GenBank/DDBJ whole genome shotgun (WGS) entry which is preliminary data.</text>
</comment>
<dbReference type="EMBL" id="LJIJ01000829">
    <property type="protein sequence ID" value="ODM94294.1"/>
    <property type="molecule type" value="Genomic_DNA"/>
</dbReference>
<evidence type="ECO:0000256" key="1">
    <source>
        <dbReference type="SAM" id="MobiDB-lite"/>
    </source>
</evidence>
<evidence type="ECO:0000313" key="4">
    <source>
        <dbReference type="Proteomes" id="UP000094527"/>
    </source>
</evidence>